<dbReference type="Pfam" id="PF02518">
    <property type="entry name" value="HATPase_c"/>
    <property type="match status" value="1"/>
</dbReference>
<dbReference type="InterPro" id="IPR036890">
    <property type="entry name" value="HATPase_C_sf"/>
</dbReference>
<dbReference type="eggNOG" id="COG2205">
    <property type="taxonomic scope" value="Bacteria"/>
</dbReference>
<dbReference type="GO" id="GO:0005886">
    <property type="term" value="C:plasma membrane"/>
    <property type="evidence" value="ECO:0007669"/>
    <property type="project" value="TreeGrafter"/>
</dbReference>
<dbReference type="STRING" id="518766.Rmar_0512"/>
<dbReference type="Gene3D" id="3.30.565.10">
    <property type="entry name" value="Histidine kinase-like ATPase, C-terminal domain"/>
    <property type="match status" value="1"/>
</dbReference>
<dbReference type="PANTHER" id="PTHR45436:SF1">
    <property type="entry name" value="SENSOR PROTEIN QSEC"/>
    <property type="match status" value="1"/>
</dbReference>
<evidence type="ECO:0000256" key="5">
    <source>
        <dbReference type="ARBA" id="ARBA00022679"/>
    </source>
</evidence>
<keyword evidence="6 11" id="KW-0812">Transmembrane</keyword>
<dbReference type="InterPro" id="IPR050428">
    <property type="entry name" value="TCS_sensor_his_kinase"/>
</dbReference>
<dbReference type="InterPro" id="IPR003594">
    <property type="entry name" value="HATPase_dom"/>
</dbReference>
<dbReference type="InterPro" id="IPR004358">
    <property type="entry name" value="Sig_transdc_His_kin-like_C"/>
</dbReference>
<name>D0MEW4_RHOM4</name>
<evidence type="ECO:0000256" key="8">
    <source>
        <dbReference type="ARBA" id="ARBA00022989"/>
    </source>
</evidence>
<keyword evidence="8 11" id="KW-1133">Transmembrane helix</keyword>
<evidence type="ECO:0000256" key="10">
    <source>
        <dbReference type="ARBA" id="ARBA00023136"/>
    </source>
</evidence>
<accession>D0MEW4</accession>
<dbReference type="Gene3D" id="1.10.287.130">
    <property type="match status" value="1"/>
</dbReference>
<dbReference type="FunFam" id="1.10.287.130:FF:000001">
    <property type="entry name" value="Two-component sensor histidine kinase"/>
    <property type="match status" value="1"/>
</dbReference>
<dbReference type="AlphaFoldDB" id="D0MEW4"/>
<organism evidence="14 15">
    <name type="scientific">Rhodothermus marinus (strain ATCC 43812 / DSM 4252 / R-10)</name>
    <name type="common">Rhodothermus obamensis</name>
    <dbReference type="NCBI Taxonomy" id="518766"/>
    <lineage>
        <taxon>Bacteria</taxon>
        <taxon>Pseudomonadati</taxon>
        <taxon>Rhodothermota</taxon>
        <taxon>Rhodothermia</taxon>
        <taxon>Rhodothermales</taxon>
        <taxon>Rhodothermaceae</taxon>
        <taxon>Rhodothermus</taxon>
    </lineage>
</organism>
<evidence type="ECO:0000256" key="2">
    <source>
        <dbReference type="ARBA" id="ARBA00004370"/>
    </source>
</evidence>
<evidence type="ECO:0000256" key="3">
    <source>
        <dbReference type="ARBA" id="ARBA00012438"/>
    </source>
</evidence>
<comment type="catalytic activity">
    <reaction evidence="1">
        <text>ATP + protein L-histidine = ADP + protein N-phospho-L-histidine.</text>
        <dbReference type="EC" id="2.7.13.3"/>
    </reaction>
</comment>
<evidence type="ECO:0000256" key="4">
    <source>
        <dbReference type="ARBA" id="ARBA00022553"/>
    </source>
</evidence>
<evidence type="ECO:0000313" key="14">
    <source>
        <dbReference type="EMBL" id="ACY47414.1"/>
    </source>
</evidence>
<dbReference type="RefSeq" id="WP_012843026.1">
    <property type="nucleotide sequence ID" value="NC_013501.1"/>
</dbReference>
<keyword evidence="7 14" id="KW-0418">Kinase</keyword>
<feature type="domain" description="Histidine kinase" evidence="12">
    <location>
        <begin position="261"/>
        <end position="475"/>
    </location>
</feature>
<dbReference type="Gene3D" id="6.10.340.10">
    <property type="match status" value="1"/>
</dbReference>
<dbReference type="SUPFAM" id="SSF55874">
    <property type="entry name" value="ATPase domain of HSP90 chaperone/DNA topoisomerase II/histidine kinase"/>
    <property type="match status" value="1"/>
</dbReference>
<evidence type="ECO:0000256" key="7">
    <source>
        <dbReference type="ARBA" id="ARBA00022777"/>
    </source>
</evidence>
<dbReference type="Proteomes" id="UP000002221">
    <property type="component" value="Chromosome"/>
</dbReference>
<dbReference type="FunFam" id="3.30.565.10:FF:000006">
    <property type="entry name" value="Sensor histidine kinase WalK"/>
    <property type="match status" value="1"/>
</dbReference>
<dbReference type="KEGG" id="rmr:Rmar_0512"/>
<dbReference type="PROSITE" id="PS50885">
    <property type="entry name" value="HAMP"/>
    <property type="match status" value="1"/>
</dbReference>
<dbReference type="HOGENOM" id="CLU_000445_89_6_10"/>
<dbReference type="PRINTS" id="PR00344">
    <property type="entry name" value="BCTRLSENSOR"/>
</dbReference>
<keyword evidence="9" id="KW-0902">Two-component regulatory system</keyword>
<feature type="transmembrane region" description="Helical" evidence="11">
    <location>
        <begin position="175"/>
        <end position="196"/>
    </location>
</feature>
<dbReference type="InterPro" id="IPR003661">
    <property type="entry name" value="HisK_dim/P_dom"/>
</dbReference>
<dbReference type="CDD" id="cd00082">
    <property type="entry name" value="HisKA"/>
    <property type="match status" value="1"/>
</dbReference>
<reference evidence="14 15" key="1">
    <citation type="journal article" date="2009" name="Stand. Genomic Sci.">
        <title>Complete genome sequence of Rhodothermus marinus type strain (R-10).</title>
        <authorList>
            <person name="Nolan M."/>
            <person name="Tindall B.J."/>
            <person name="Pomrenke H."/>
            <person name="Lapidus A."/>
            <person name="Copeland A."/>
            <person name="Glavina Del Rio T."/>
            <person name="Lucas S."/>
            <person name="Chen F."/>
            <person name="Tice H."/>
            <person name="Cheng J.F."/>
            <person name="Saunders E."/>
            <person name="Han C."/>
            <person name="Bruce D."/>
            <person name="Goodwin L."/>
            <person name="Chain P."/>
            <person name="Pitluck S."/>
            <person name="Ovchinikova G."/>
            <person name="Pati A."/>
            <person name="Ivanova N."/>
            <person name="Mavromatis K."/>
            <person name="Chen A."/>
            <person name="Palaniappan K."/>
            <person name="Land M."/>
            <person name="Hauser L."/>
            <person name="Chang Y.J."/>
            <person name="Jeffries C.D."/>
            <person name="Brettin T."/>
            <person name="Goker M."/>
            <person name="Bristow J."/>
            <person name="Eisen J.A."/>
            <person name="Markowitz V."/>
            <person name="Hugenholtz P."/>
            <person name="Kyrpides N.C."/>
            <person name="Klenk H.P."/>
            <person name="Detter J.C."/>
        </authorList>
    </citation>
    <scope>NUCLEOTIDE SEQUENCE [LARGE SCALE GENOMIC DNA]</scope>
    <source>
        <strain evidence="15">ATCC 43812 / DSM 4252 / R-10</strain>
    </source>
</reference>
<comment type="subcellular location">
    <subcellularLocation>
        <location evidence="2">Membrane</location>
    </subcellularLocation>
</comment>
<dbReference type="SMART" id="SM00388">
    <property type="entry name" value="HisKA"/>
    <property type="match status" value="1"/>
</dbReference>
<dbReference type="InterPro" id="IPR003660">
    <property type="entry name" value="HAMP_dom"/>
</dbReference>
<evidence type="ECO:0000313" key="15">
    <source>
        <dbReference type="Proteomes" id="UP000002221"/>
    </source>
</evidence>
<evidence type="ECO:0000259" key="12">
    <source>
        <dbReference type="PROSITE" id="PS50109"/>
    </source>
</evidence>
<proteinExistence type="predicted"/>
<evidence type="ECO:0000256" key="11">
    <source>
        <dbReference type="SAM" id="Phobius"/>
    </source>
</evidence>
<keyword evidence="10 11" id="KW-0472">Membrane</keyword>
<dbReference type="EC" id="2.7.13.3" evidence="3"/>
<keyword evidence="4" id="KW-0597">Phosphoprotein</keyword>
<dbReference type="PROSITE" id="PS50109">
    <property type="entry name" value="HIS_KIN"/>
    <property type="match status" value="1"/>
</dbReference>
<evidence type="ECO:0000256" key="1">
    <source>
        <dbReference type="ARBA" id="ARBA00000085"/>
    </source>
</evidence>
<dbReference type="InterPro" id="IPR036097">
    <property type="entry name" value="HisK_dim/P_sf"/>
</dbReference>
<evidence type="ECO:0000256" key="9">
    <source>
        <dbReference type="ARBA" id="ARBA00023012"/>
    </source>
</evidence>
<protein>
    <recommendedName>
        <fullName evidence="3">histidine kinase</fullName>
        <ecNumber evidence="3">2.7.13.3</ecNumber>
    </recommendedName>
</protein>
<dbReference type="Pfam" id="PF00672">
    <property type="entry name" value="HAMP"/>
    <property type="match status" value="1"/>
</dbReference>
<dbReference type="EMBL" id="CP001807">
    <property type="protein sequence ID" value="ACY47414.1"/>
    <property type="molecule type" value="Genomic_DNA"/>
</dbReference>
<evidence type="ECO:0000259" key="13">
    <source>
        <dbReference type="PROSITE" id="PS50885"/>
    </source>
</evidence>
<sequence>MPPSSRHPSFLNRLLVQSGGTLIAALALLGLLAWLAAYGWINELARLPLRNEIQLVASRIVRDDHLDVDAYYWDEPHHRLLERHVDPYFLQVFDARGHLIRQSANIRLLSDRYPEVLLHAPVQHEPFWKPLQTFQVGEYRLYYLVFPLHDPAGRYLGAIQLARFEPGFVALYRQLALGLFVSWVLLSGLILTLLAVSGRRVLRPLHELTRATAALSPESLHEPIRLTSPLDRETAQLLATLNALLHRLHRAFDELRRFTANAAHELKTPLAILHGQAELALRRPRSTDSYRTTLRQILDQTEQMTRLVQHLLLLSRLDQPEAAFPFAPVDFSELAAREQELFATRARTRGVTLTASLAPDARLYGVETLLQEVVRNVLDNAVKYTTQGQIDVVVHTANAHVLFEVRDTGIGIPREALPHVTERFYRAPQTAPDIEGHGLGLALVARIVALHQGTLEITSDPGQGTTVRITLPALSVTASEPTPMAQLPR</sequence>
<dbReference type="SMART" id="SM00387">
    <property type="entry name" value="HATPase_c"/>
    <property type="match status" value="1"/>
</dbReference>
<feature type="domain" description="HAMP" evidence="13">
    <location>
        <begin position="199"/>
        <end position="253"/>
    </location>
</feature>
<dbReference type="InterPro" id="IPR005467">
    <property type="entry name" value="His_kinase_dom"/>
</dbReference>
<dbReference type="OrthoDB" id="594725at2"/>
<dbReference type="SUPFAM" id="SSF47384">
    <property type="entry name" value="Homodimeric domain of signal transducing histidine kinase"/>
    <property type="match status" value="1"/>
</dbReference>
<dbReference type="GO" id="GO:0000155">
    <property type="term" value="F:phosphorelay sensor kinase activity"/>
    <property type="evidence" value="ECO:0007669"/>
    <property type="project" value="InterPro"/>
</dbReference>
<keyword evidence="15" id="KW-1185">Reference proteome</keyword>
<keyword evidence="5" id="KW-0808">Transferase</keyword>
<dbReference type="PANTHER" id="PTHR45436">
    <property type="entry name" value="SENSOR HISTIDINE KINASE YKOH"/>
    <property type="match status" value="1"/>
</dbReference>
<dbReference type="Pfam" id="PF00512">
    <property type="entry name" value="HisKA"/>
    <property type="match status" value="1"/>
</dbReference>
<dbReference type="SMART" id="SM00304">
    <property type="entry name" value="HAMP"/>
    <property type="match status" value="1"/>
</dbReference>
<gene>
    <name evidence="14" type="ordered locus">Rmar_0512</name>
</gene>
<feature type="transmembrane region" description="Helical" evidence="11">
    <location>
        <begin position="21"/>
        <end position="41"/>
    </location>
</feature>
<evidence type="ECO:0000256" key="6">
    <source>
        <dbReference type="ARBA" id="ARBA00022692"/>
    </source>
</evidence>
<dbReference type="CDD" id="cd00075">
    <property type="entry name" value="HATPase"/>
    <property type="match status" value="1"/>
</dbReference>